<dbReference type="EMBL" id="CP019474">
    <property type="protein sequence ID" value="UQC78334.1"/>
    <property type="molecule type" value="Genomic_DNA"/>
</dbReference>
<evidence type="ECO:0000313" key="2">
    <source>
        <dbReference type="Proteomes" id="UP000830671"/>
    </source>
</evidence>
<dbReference type="AlphaFoldDB" id="A0A9Q8SJ43"/>
<reference evidence="1" key="1">
    <citation type="journal article" date="2021" name="Mol. Plant Microbe Interact.">
        <title>Complete Genome Sequence of the Plant-Pathogenic Fungus Colletotrichum lupini.</title>
        <authorList>
            <person name="Baroncelli R."/>
            <person name="Pensec F."/>
            <person name="Da Lio D."/>
            <person name="Boufleur T."/>
            <person name="Vicente I."/>
            <person name="Sarrocco S."/>
            <person name="Picot A."/>
            <person name="Baraldi E."/>
            <person name="Sukno S."/>
            <person name="Thon M."/>
            <person name="Le Floch G."/>
        </authorList>
    </citation>
    <scope>NUCLEOTIDE SEQUENCE</scope>
    <source>
        <strain evidence="1">IMI 504893</strain>
    </source>
</reference>
<dbReference type="Proteomes" id="UP000830671">
    <property type="component" value="Chromosome 2"/>
</dbReference>
<organism evidence="1 2">
    <name type="scientific">Colletotrichum lupini</name>
    <dbReference type="NCBI Taxonomy" id="145971"/>
    <lineage>
        <taxon>Eukaryota</taxon>
        <taxon>Fungi</taxon>
        <taxon>Dikarya</taxon>
        <taxon>Ascomycota</taxon>
        <taxon>Pezizomycotina</taxon>
        <taxon>Sordariomycetes</taxon>
        <taxon>Hypocreomycetidae</taxon>
        <taxon>Glomerellales</taxon>
        <taxon>Glomerellaceae</taxon>
        <taxon>Colletotrichum</taxon>
        <taxon>Colletotrichum acutatum species complex</taxon>
    </lineage>
</organism>
<evidence type="ECO:0000313" key="1">
    <source>
        <dbReference type="EMBL" id="UQC78334.1"/>
    </source>
</evidence>
<accession>A0A9Q8SJ43</accession>
<protein>
    <submittedName>
        <fullName evidence="1">Uncharacterized protein</fullName>
    </submittedName>
</protein>
<gene>
    <name evidence="1" type="ORF">CLUP02_03811</name>
</gene>
<name>A0A9Q8SJ43_9PEZI</name>
<dbReference type="RefSeq" id="XP_049139971.1">
    <property type="nucleotide sequence ID" value="XM_049282828.1"/>
</dbReference>
<dbReference type="GeneID" id="73337838"/>
<proteinExistence type="predicted"/>
<sequence>MVVPCCPLSQCIGRCPSRRTSKEAFEFSRLSRALHCRVYFTTIGAVADVRRNHI</sequence>
<dbReference type="KEGG" id="clup:CLUP02_03811"/>
<keyword evidence="2" id="KW-1185">Reference proteome</keyword>